<dbReference type="PANTHER" id="PTHR11635:SF152">
    <property type="entry name" value="CAMP-DEPENDENT PROTEIN KINASE TYPE I REGULATORY SUBUNIT-RELATED"/>
    <property type="match status" value="1"/>
</dbReference>
<dbReference type="AlphaFoldDB" id="A0A7S4MDT6"/>
<evidence type="ECO:0000313" key="4">
    <source>
        <dbReference type="EMBL" id="CAE2217123.1"/>
    </source>
</evidence>
<feature type="transmembrane region" description="Helical" evidence="2">
    <location>
        <begin position="565"/>
        <end position="585"/>
    </location>
</feature>
<evidence type="ECO:0000256" key="2">
    <source>
        <dbReference type="SAM" id="Phobius"/>
    </source>
</evidence>
<proteinExistence type="predicted"/>
<dbReference type="GO" id="GO:0030552">
    <property type="term" value="F:cAMP binding"/>
    <property type="evidence" value="ECO:0007669"/>
    <property type="project" value="TreeGrafter"/>
</dbReference>
<sequence length="599" mass="64293">MTIIPGRTALLGVGAWLAASSRMPLASAFGGPPAIAAGRHRQHGPSAALSPSMPSRPSSGYRPPSPRLRFRRPPLLASVGGLDEIDQEELTHYMNSDLTISFEEYRKREKLKRYLSRCPIFHDCSSEDSERLIQSIGKVNIGQIGTKVIVQGRTDEHSMYFLSKGRLACVDEESGVLYTTYENEGEYFGELALLFDQPRAATIVTTSPDVTLYRLNRTAFAESVVDSPVYDTARDMMLKKYAANRLRDVFANMSVGEIEDLVRAKAYQVFKPLGGIVGDGTALRSFALGSAATVVASLAAPATMVTAAGAAVPRLLDLSRAVPVPSRRLASFLLAASAIFGARGAVKDGAGISDGAEDAASASARAVAWLTASFWIIGESTLIGRAGIVGNAWSRVMRPALLLVVAASLFQTFRAALVTPEGNREYSSGEGSAAPARKFPSVLAGLSSSLVFFMPVTLGLLTAALPLLGTRTRFDSLAVPFLTSHSHLVANLCLCWQLSLALCFRQSTRAKLLAAGVCFDPVRTLLWALGGMASSRGRDAAQDVTGTACVNYLGYLMSVQKKWRVLSALGVAWMAVLARRIWTIWMKSADGDVKFPDEL</sequence>
<keyword evidence="2" id="KW-0472">Membrane</keyword>
<name>A0A7S4MDT6_9STRA</name>
<dbReference type="GO" id="GO:0034236">
    <property type="term" value="F:protein kinase A catalytic subunit binding"/>
    <property type="evidence" value="ECO:0007669"/>
    <property type="project" value="TreeGrafter"/>
</dbReference>
<protein>
    <recommendedName>
        <fullName evidence="3">Cyclic nucleotide-binding domain-containing protein</fullName>
    </recommendedName>
</protein>
<dbReference type="Gene3D" id="2.60.120.10">
    <property type="entry name" value="Jelly Rolls"/>
    <property type="match status" value="1"/>
</dbReference>
<feature type="transmembrane region" description="Helical" evidence="2">
    <location>
        <begin position="400"/>
        <end position="419"/>
    </location>
</feature>
<accession>A0A7S4MDT6</accession>
<feature type="compositionally biased region" description="Low complexity" evidence="1">
    <location>
        <begin position="44"/>
        <end position="62"/>
    </location>
</feature>
<reference evidence="4" key="1">
    <citation type="submission" date="2021-01" db="EMBL/GenBank/DDBJ databases">
        <authorList>
            <person name="Corre E."/>
            <person name="Pelletier E."/>
            <person name="Niang G."/>
            <person name="Scheremetjew M."/>
            <person name="Finn R."/>
            <person name="Kale V."/>
            <person name="Holt S."/>
            <person name="Cochrane G."/>
            <person name="Meng A."/>
            <person name="Brown T."/>
            <person name="Cohen L."/>
        </authorList>
    </citation>
    <scope>NUCLEOTIDE SEQUENCE</scope>
    <source>
        <strain evidence="4">Isolate 1302-5</strain>
    </source>
</reference>
<keyword evidence="2" id="KW-1133">Transmembrane helix</keyword>
<dbReference type="GO" id="GO:0004862">
    <property type="term" value="F:cAMP-dependent protein kinase inhibitor activity"/>
    <property type="evidence" value="ECO:0007669"/>
    <property type="project" value="TreeGrafter"/>
</dbReference>
<gene>
    <name evidence="4" type="ORF">OAUR00152_LOCUS6900</name>
</gene>
<feature type="domain" description="Cyclic nucleotide-binding" evidence="3">
    <location>
        <begin position="120"/>
        <end position="220"/>
    </location>
</feature>
<feature type="transmembrane region" description="Helical" evidence="2">
    <location>
        <begin position="328"/>
        <end position="346"/>
    </location>
</feature>
<feature type="transmembrane region" description="Helical" evidence="2">
    <location>
        <begin position="294"/>
        <end position="316"/>
    </location>
</feature>
<dbReference type="InterPro" id="IPR014710">
    <property type="entry name" value="RmlC-like_jellyroll"/>
</dbReference>
<dbReference type="InterPro" id="IPR000595">
    <property type="entry name" value="cNMP-bd_dom"/>
</dbReference>
<dbReference type="CDD" id="cd00038">
    <property type="entry name" value="CAP_ED"/>
    <property type="match status" value="1"/>
</dbReference>
<keyword evidence="2" id="KW-0812">Transmembrane</keyword>
<dbReference type="GO" id="GO:0005829">
    <property type="term" value="C:cytosol"/>
    <property type="evidence" value="ECO:0007669"/>
    <property type="project" value="TreeGrafter"/>
</dbReference>
<dbReference type="InterPro" id="IPR050503">
    <property type="entry name" value="cAMP-dep_PK_reg_su-like"/>
</dbReference>
<dbReference type="PROSITE" id="PS50042">
    <property type="entry name" value="CNMP_BINDING_3"/>
    <property type="match status" value="1"/>
</dbReference>
<feature type="region of interest" description="Disordered" evidence="1">
    <location>
        <begin position="34"/>
        <end position="67"/>
    </location>
</feature>
<feature type="transmembrane region" description="Helical" evidence="2">
    <location>
        <begin position="439"/>
        <end position="468"/>
    </location>
</feature>
<organism evidence="4">
    <name type="scientific">Odontella aurita</name>
    <dbReference type="NCBI Taxonomy" id="265563"/>
    <lineage>
        <taxon>Eukaryota</taxon>
        <taxon>Sar</taxon>
        <taxon>Stramenopiles</taxon>
        <taxon>Ochrophyta</taxon>
        <taxon>Bacillariophyta</taxon>
        <taxon>Mediophyceae</taxon>
        <taxon>Biddulphiophycidae</taxon>
        <taxon>Eupodiscales</taxon>
        <taxon>Odontellaceae</taxon>
        <taxon>Odontella</taxon>
    </lineage>
</organism>
<dbReference type="PROSITE" id="PS00889">
    <property type="entry name" value="CNMP_BINDING_2"/>
    <property type="match status" value="1"/>
</dbReference>
<evidence type="ECO:0000256" key="1">
    <source>
        <dbReference type="SAM" id="MobiDB-lite"/>
    </source>
</evidence>
<dbReference type="GO" id="GO:0005952">
    <property type="term" value="C:cAMP-dependent protein kinase complex"/>
    <property type="evidence" value="ECO:0007669"/>
    <property type="project" value="InterPro"/>
</dbReference>
<dbReference type="SUPFAM" id="SSF51206">
    <property type="entry name" value="cAMP-binding domain-like"/>
    <property type="match status" value="1"/>
</dbReference>
<dbReference type="PRINTS" id="PR00103">
    <property type="entry name" value="CAMPKINASE"/>
</dbReference>
<dbReference type="EMBL" id="HBKQ01010197">
    <property type="protein sequence ID" value="CAE2217123.1"/>
    <property type="molecule type" value="Transcribed_RNA"/>
</dbReference>
<dbReference type="InterPro" id="IPR018490">
    <property type="entry name" value="cNMP-bd_dom_sf"/>
</dbReference>
<dbReference type="SMART" id="SM00100">
    <property type="entry name" value="cNMP"/>
    <property type="match status" value="1"/>
</dbReference>
<dbReference type="InterPro" id="IPR018488">
    <property type="entry name" value="cNMP-bd_CS"/>
</dbReference>
<dbReference type="Pfam" id="PF00027">
    <property type="entry name" value="cNMP_binding"/>
    <property type="match status" value="1"/>
</dbReference>
<feature type="transmembrane region" description="Helical" evidence="2">
    <location>
        <begin position="366"/>
        <end position="388"/>
    </location>
</feature>
<evidence type="ECO:0000259" key="3">
    <source>
        <dbReference type="PROSITE" id="PS50042"/>
    </source>
</evidence>
<dbReference type="PANTHER" id="PTHR11635">
    <property type="entry name" value="CAMP-DEPENDENT PROTEIN KINASE REGULATORY CHAIN"/>
    <property type="match status" value="1"/>
</dbReference>